<dbReference type="Pfam" id="PF00158">
    <property type="entry name" value="Sigma54_activat"/>
    <property type="match status" value="1"/>
</dbReference>
<dbReference type="InterPro" id="IPR027417">
    <property type="entry name" value="P-loop_NTPase"/>
</dbReference>
<dbReference type="InterPro" id="IPR003593">
    <property type="entry name" value="AAA+_ATPase"/>
</dbReference>
<dbReference type="STRING" id="1190415.SAMN05216593_103168"/>
<reference evidence="6 7" key="1">
    <citation type="submission" date="2016-11" db="EMBL/GenBank/DDBJ databases">
        <authorList>
            <person name="Jaros S."/>
            <person name="Januszkiewicz K."/>
            <person name="Wedrychowicz H."/>
        </authorList>
    </citation>
    <scope>NUCLEOTIDE SEQUENCE [LARGE SCALE GENOMIC DNA]</scope>
    <source>
        <strain evidence="6 7">LMG 26898</strain>
    </source>
</reference>
<dbReference type="Pfam" id="PF25601">
    <property type="entry name" value="AAA_lid_14"/>
    <property type="match status" value="1"/>
</dbReference>
<dbReference type="PANTHER" id="PTHR32071">
    <property type="entry name" value="TRANSCRIPTIONAL REGULATORY PROTEIN"/>
    <property type="match status" value="1"/>
</dbReference>
<keyword evidence="2" id="KW-0067">ATP-binding</keyword>
<dbReference type="PROSITE" id="PS00675">
    <property type="entry name" value="SIGMA54_INTERACT_1"/>
    <property type="match status" value="1"/>
</dbReference>
<evidence type="ECO:0000256" key="3">
    <source>
        <dbReference type="ARBA" id="ARBA00023015"/>
    </source>
</evidence>
<dbReference type="CDD" id="cd00009">
    <property type="entry name" value="AAA"/>
    <property type="match status" value="1"/>
</dbReference>
<accession>A0A1M7LM33</accession>
<dbReference type="Gene3D" id="3.40.50.300">
    <property type="entry name" value="P-loop containing nucleotide triphosphate hydrolases"/>
    <property type="match status" value="1"/>
</dbReference>
<dbReference type="Gene3D" id="1.10.8.60">
    <property type="match status" value="1"/>
</dbReference>
<dbReference type="PROSITE" id="PS00676">
    <property type="entry name" value="SIGMA54_INTERACT_2"/>
    <property type="match status" value="1"/>
</dbReference>
<evidence type="ECO:0000313" key="6">
    <source>
        <dbReference type="EMBL" id="SHM79104.1"/>
    </source>
</evidence>
<sequence>MNAKGDVSGRGCHPDSALSAFHEIAMNSAVLDMDLLLCGETGTGKDTLANRIHALSNRPGAFIGMNCAAIPESLAESQLFGVVNGAFTGVCRSREGYIEAAQGGTLYLDEIDSMPMSLQAKLLRVLECRGVERLGSTAFIPVDLRVIASAQRPLDELVEQGLFRRDLFFRLNALTLQLPALRTRREHILPLFDQFTQSIAQDFGRPAPTLDSARVLMLLSHDWPGNIRELKSSAKRFVLGLPLLGAEPPEVRDSAMCLRTQLRVIEKRLIQDAFKRHRHNVDAVLQELELPRRTLYHRMKELGVAGHIAA</sequence>
<proteinExistence type="predicted"/>
<evidence type="ECO:0000256" key="4">
    <source>
        <dbReference type="ARBA" id="ARBA00023163"/>
    </source>
</evidence>
<dbReference type="Proteomes" id="UP000183983">
    <property type="component" value="Unassembled WGS sequence"/>
</dbReference>
<dbReference type="SUPFAM" id="SSF46689">
    <property type="entry name" value="Homeodomain-like"/>
    <property type="match status" value="1"/>
</dbReference>
<dbReference type="InterPro" id="IPR002197">
    <property type="entry name" value="HTH_Fis"/>
</dbReference>
<name>A0A1M7LM33_9PSED</name>
<organism evidence="6 7">
    <name type="scientific">Pseudomonas asturiensis</name>
    <dbReference type="NCBI Taxonomy" id="1190415"/>
    <lineage>
        <taxon>Bacteria</taxon>
        <taxon>Pseudomonadati</taxon>
        <taxon>Pseudomonadota</taxon>
        <taxon>Gammaproteobacteria</taxon>
        <taxon>Pseudomonadales</taxon>
        <taxon>Pseudomonadaceae</taxon>
        <taxon>Pseudomonas</taxon>
    </lineage>
</organism>
<dbReference type="InterPro" id="IPR002078">
    <property type="entry name" value="Sigma_54_int"/>
</dbReference>
<keyword evidence="3" id="KW-0805">Transcription regulation</keyword>
<dbReference type="Gene3D" id="1.10.10.60">
    <property type="entry name" value="Homeodomain-like"/>
    <property type="match status" value="1"/>
</dbReference>
<evidence type="ECO:0000313" key="7">
    <source>
        <dbReference type="Proteomes" id="UP000183983"/>
    </source>
</evidence>
<keyword evidence="1" id="KW-0547">Nucleotide-binding</keyword>
<dbReference type="OrthoDB" id="9804019at2"/>
<dbReference type="InterPro" id="IPR025662">
    <property type="entry name" value="Sigma_54_int_dom_ATP-bd_1"/>
</dbReference>
<evidence type="ECO:0000256" key="2">
    <source>
        <dbReference type="ARBA" id="ARBA00022840"/>
    </source>
</evidence>
<protein>
    <submittedName>
        <fullName evidence="6">Regulatory protein, Fis family</fullName>
    </submittedName>
</protein>
<dbReference type="InterPro" id="IPR009057">
    <property type="entry name" value="Homeodomain-like_sf"/>
</dbReference>
<keyword evidence="4" id="KW-0804">Transcription</keyword>
<dbReference type="GO" id="GO:0006355">
    <property type="term" value="P:regulation of DNA-templated transcription"/>
    <property type="evidence" value="ECO:0007669"/>
    <property type="project" value="InterPro"/>
</dbReference>
<dbReference type="SMART" id="SM00382">
    <property type="entry name" value="AAA"/>
    <property type="match status" value="1"/>
</dbReference>
<dbReference type="InterPro" id="IPR058031">
    <property type="entry name" value="AAA_lid_NorR"/>
</dbReference>
<dbReference type="SUPFAM" id="SSF52540">
    <property type="entry name" value="P-loop containing nucleoside triphosphate hydrolases"/>
    <property type="match status" value="1"/>
</dbReference>
<feature type="domain" description="Sigma-54 factor interaction" evidence="5">
    <location>
        <begin position="15"/>
        <end position="239"/>
    </location>
</feature>
<evidence type="ECO:0000259" key="5">
    <source>
        <dbReference type="PROSITE" id="PS50045"/>
    </source>
</evidence>
<dbReference type="Pfam" id="PF02954">
    <property type="entry name" value="HTH_8"/>
    <property type="match status" value="1"/>
</dbReference>
<dbReference type="AlphaFoldDB" id="A0A1M7LM33"/>
<evidence type="ECO:0000256" key="1">
    <source>
        <dbReference type="ARBA" id="ARBA00022741"/>
    </source>
</evidence>
<gene>
    <name evidence="6" type="ORF">SAMN05216593_103168</name>
</gene>
<dbReference type="InterPro" id="IPR025943">
    <property type="entry name" value="Sigma_54_int_dom_ATP-bd_2"/>
</dbReference>
<dbReference type="GO" id="GO:0005524">
    <property type="term" value="F:ATP binding"/>
    <property type="evidence" value="ECO:0007669"/>
    <property type="project" value="UniProtKB-KW"/>
</dbReference>
<dbReference type="PANTHER" id="PTHR32071:SF57">
    <property type="entry name" value="C4-DICARBOXYLATE TRANSPORT TRANSCRIPTIONAL REGULATORY PROTEIN DCTD"/>
    <property type="match status" value="1"/>
</dbReference>
<dbReference type="EMBL" id="FRDA01000003">
    <property type="protein sequence ID" value="SHM79104.1"/>
    <property type="molecule type" value="Genomic_DNA"/>
</dbReference>
<dbReference type="FunFam" id="3.40.50.300:FF:000006">
    <property type="entry name" value="DNA-binding transcriptional regulator NtrC"/>
    <property type="match status" value="1"/>
</dbReference>
<dbReference type="PROSITE" id="PS50045">
    <property type="entry name" value="SIGMA54_INTERACT_4"/>
    <property type="match status" value="1"/>
</dbReference>
<dbReference type="RefSeq" id="WP_073163566.1">
    <property type="nucleotide sequence ID" value="NZ_FRDA01000003.1"/>
</dbReference>
<dbReference type="GO" id="GO:0043565">
    <property type="term" value="F:sequence-specific DNA binding"/>
    <property type="evidence" value="ECO:0007669"/>
    <property type="project" value="InterPro"/>
</dbReference>